<sequence length="182" mass="19557">MTDEQSKNAPDRSFPPNAVHLVRTVLQGNLTLSQMADQKANMVMGAAFVVFTLSVGQVRSGGGMLLPITLLASGALVAAVCAILAVLPKVAQGKGDVDDDANLLFFGVFTHLSEAEFIDRVLDRLVSDEAAYRTMLRDIYQNGQVLARKKYRFLGYAYRAFLAGLILAFVAFAGELAVGVTV</sequence>
<protein>
    <recommendedName>
        <fullName evidence="9">Pycsar effector protein domain-containing protein</fullName>
    </recommendedName>
</protein>
<dbReference type="GO" id="GO:0005886">
    <property type="term" value="C:plasma membrane"/>
    <property type="evidence" value="ECO:0007669"/>
    <property type="project" value="UniProtKB-SubCell"/>
</dbReference>
<name>A0A841J1P8_9SPHN</name>
<evidence type="ECO:0000256" key="6">
    <source>
        <dbReference type="ARBA" id="ARBA00023118"/>
    </source>
</evidence>
<evidence type="ECO:0000256" key="5">
    <source>
        <dbReference type="ARBA" id="ARBA00022989"/>
    </source>
</evidence>
<feature type="transmembrane region" description="Helical" evidence="8">
    <location>
        <begin position="64"/>
        <end position="87"/>
    </location>
</feature>
<dbReference type="GO" id="GO:0000166">
    <property type="term" value="F:nucleotide binding"/>
    <property type="evidence" value="ECO:0007669"/>
    <property type="project" value="UniProtKB-KW"/>
</dbReference>
<evidence type="ECO:0000256" key="4">
    <source>
        <dbReference type="ARBA" id="ARBA00022741"/>
    </source>
</evidence>
<feature type="domain" description="Pycsar effector protein" evidence="9">
    <location>
        <begin position="25"/>
        <end position="172"/>
    </location>
</feature>
<evidence type="ECO:0000256" key="1">
    <source>
        <dbReference type="ARBA" id="ARBA00004236"/>
    </source>
</evidence>
<accession>A0A841J1P8</accession>
<comment type="caution">
    <text evidence="10">The sequence shown here is derived from an EMBL/GenBank/DDBJ whole genome shotgun (WGS) entry which is preliminary data.</text>
</comment>
<evidence type="ECO:0000256" key="7">
    <source>
        <dbReference type="ARBA" id="ARBA00023136"/>
    </source>
</evidence>
<keyword evidence="4" id="KW-0547">Nucleotide-binding</keyword>
<keyword evidence="5 8" id="KW-1133">Transmembrane helix</keyword>
<feature type="transmembrane region" description="Helical" evidence="8">
    <location>
        <begin position="156"/>
        <end position="180"/>
    </location>
</feature>
<evidence type="ECO:0000313" key="10">
    <source>
        <dbReference type="EMBL" id="MBB6124272.1"/>
    </source>
</evidence>
<dbReference type="RefSeq" id="WP_184080050.1">
    <property type="nucleotide sequence ID" value="NZ_JACIJP010000002.1"/>
</dbReference>
<evidence type="ECO:0000256" key="8">
    <source>
        <dbReference type="SAM" id="Phobius"/>
    </source>
</evidence>
<dbReference type="Proteomes" id="UP000552700">
    <property type="component" value="Unassembled WGS sequence"/>
</dbReference>
<dbReference type="EMBL" id="JACIJP010000002">
    <property type="protein sequence ID" value="MBB6124272.1"/>
    <property type="molecule type" value="Genomic_DNA"/>
</dbReference>
<evidence type="ECO:0000256" key="2">
    <source>
        <dbReference type="ARBA" id="ARBA00022475"/>
    </source>
</evidence>
<keyword evidence="2" id="KW-1003">Cell membrane</keyword>
<keyword evidence="3 8" id="KW-0812">Transmembrane</keyword>
<dbReference type="AlphaFoldDB" id="A0A841J1P8"/>
<evidence type="ECO:0000313" key="11">
    <source>
        <dbReference type="Proteomes" id="UP000552700"/>
    </source>
</evidence>
<dbReference type="Pfam" id="PF18967">
    <property type="entry name" value="PycTM"/>
    <property type="match status" value="1"/>
</dbReference>
<feature type="transmembrane region" description="Helical" evidence="8">
    <location>
        <begin position="40"/>
        <end position="58"/>
    </location>
</feature>
<evidence type="ECO:0000259" key="9">
    <source>
        <dbReference type="Pfam" id="PF18967"/>
    </source>
</evidence>
<dbReference type="GO" id="GO:0051607">
    <property type="term" value="P:defense response to virus"/>
    <property type="evidence" value="ECO:0007669"/>
    <property type="project" value="UniProtKB-KW"/>
</dbReference>
<keyword evidence="7 8" id="KW-0472">Membrane</keyword>
<organism evidence="10 11">
    <name type="scientific">Sphingobium subterraneum</name>
    <dbReference type="NCBI Taxonomy" id="627688"/>
    <lineage>
        <taxon>Bacteria</taxon>
        <taxon>Pseudomonadati</taxon>
        <taxon>Pseudomonadota</taxon>
        <taxon>Alphaproteobacteria</taxon>
        <taxon>Sphingomonadales</taxon>
        <taxon>Sphingomonadaceae</taxon>
        <taxon>Sphingobium</taxon>
    </lineage>
</organism>
<dbReference type="InterPro" id="IPR043760">
    <property type="entry name" value="PycTM_dom"/>
</dbReference>
<evidence type="ECO:0000256" key="3">
    <source>
        <dbReference type="ARBA" id="ARBA00022692"/>
    </source>
</evidence>
<gene>
    <name evidence="10" type="ORF">FHS92_002001</name>
</gene>
<keyword evidence="6" id="KW-0051">Antiviral defense</keyword>
<reference evidence="10 11" key="1">
    <citation type="submission" date="2020-08" db="EMBL/GenBank/DDBJ databases">
        <title>Genomic Encyclopedia of Type Strains, Phase IV (KMG-IV): sequencing the most valuable type-strain genomes for metagenomic binning, comparative biology and taxonomic classification.</title>
        <authorList>
            <person name="Goeker M."/>
        </authorList>
    </citation>
    <scope>NUCLEOTIDE SEQUENCE [LARGE SCALE GENOMIC DNA]</scope>
    <source>
        <strain evidence="10 11">DSM 102255</strain>
    </source>
</reference>
<proteinExistence type="predicted"/>
<keyword evidence="11" id="KW-1185">Reference proteome</keyword>
<comment type="subcellular location">
    <subcellularLocation>
        <location evidence="1">Cell membrane</location>
    </subcellularLocation>
</comment>